<evidence type="ECO:0000256" key="1">
    <source>
        <dbReference type="SAM" id="MobiDB-lite"/>
    </source>
</evidence>
<proteinExistence type="predicted"/>
<protein>
    <submittedName>
        <fullName evidence="2">Uncharacterized protein</fullName>
    </submittedName>
</protein>
<feature type="compositionally biased region" description="Polar residues" evidence="1">
    <location>
        <begin position="140"/>
        <end position="151"/>
    </location>
</feature>
<feature type="compositionally biased region" description="Low complexity" evidence="1">
    <location>
        <begin position="111"/>
        <end position="123"/>
    </location>
</feature>
<gene>
    <name evidence="2" type="ORF">MNOR_LOCUS25865</name>
</gene>
<comment type="caution">
    <text evidence="2">The sequence shown here is derived from an EMBL/GenBank/DDBJ whole genome shotgun (WGS) entry which is preliminary data.</text>
</comment>
<evidence type="ECO:0000313" key="2">
    <source>
        <dbReference type="EMBL" id="CAL4127441.1"/>
    </source>
</evidence>
<sequence length="151" mass="16841">MSYCTYRGELELKCVATATADEKNYNGELVCVGRTRDNTTCKPKNQPMNQPMDQMNCYPGKSPEQMYPGKFAGPSAKGDNQYGWSGAPPAYDNYPYGSYKDPSWRGGYGSRGSQSYPQSGGRQMDYSSSPYAGKMANNRPGYNNFSYTSRW</sequence>
<reference evidence="2 3" key="1">
    <citation type="submission" date="2024-05" db="EMBL/GenBank/DDBJ databases">
        <authorList>
            <person name="Wallberg A."/>
        </authorList>
    </citation>
    <scope>NUCLEOTIDE SEQUENCE [LARGE SCALE GENOMIC DNA]</scope>
</reference>
<dbReference type="EMBL" id="CAXKWB010025149">
    <property type="protein sequence ID" value="CAL4127441.1"/>
    <property type="molecule type" value="Genomic_DNA"/>
</dbReference>
<evidence type="ECO:0000313" key="3">
    <source>
        <dbReference type="Proteomes" id="UP001497623"/>
    </source>
</evidence>
<accession>A0AAV2RJ01</accession>
<keyword evidence="3" id="KW-1185">Reference proteome</keyword>
<dbReference type="AlphaFoldDB" id="A0AAV2RJ01"/>
<feature type="region of interest" description="Disordered" evidence="1">
    <location>
        <begin position="107"/>
        <end position="151"/>
    </location>
</feature>
<organism evidence="2 3">
    <name type="scientific">Meganyctiphanes norvegica</name>
    <name type="common">Northern krill</name>
    <name type="synonym">Thysanopoda norvegica</name>
    <dbReference type="NCBI Taxonomy" id="48144"/>
    <lineage>
        <taxon>Eukaryota</taxon>
        <taxon>Metazoa</taxon>
        <taxon>Ecdysozoa</taxon>
        <taxon>Arthropoda</taxon>
        <taxon>Crustacea</taxon>
        <taxon>Multicrustacea</taxon>
        <taxon>Malacostraca</taxon>
        <taxon>Eumalacostraca</taxon>
        <taxon>Eucarida</taxon>
        <taxon>Euphausiacea</taxon>
        <taxon>Euphausiidae</taxon>
        <taxon>Meganyctiphanes</taxon>
    </lineage>
</organism>
<name>A0AAV2RJ01_MEGNR</name>
<dbReference type="Proteomes" id="UP001497623">
    <property type="component" value="Unassembled WGS sequence"/>
</dbReference>